<evidence type="ECO:0000313" key="3">
    <source>
        <dbReference type="EMBL" id="CBX28862.1"/>
    </source>
</evidence>
<dbReference type="SUPFAM" id="SSF142433">
    <property type="entry name" value="CinA-like"/>
    <property type="match status" value="1"/>
</dbReference>
<dbReference type="InterPro" id="IPR036425">
    <property type="entry name" value="MoaB/Mog-like_dom_sf"/>
</dbReference>
<dbReference type="InterPro" id="IPR001453">
    <property type="entry name" value="MoaB/Mog_dom"/>
</dbReference>
<evidence type="ECO:0000259" key="2">
    <source>
        <dbReference type="SMART" id="SM00852"/>
    </source>
</evidence>
<dbReference type="AlphaFoldDB" id="E1YEA3"/>
<accession>E1YEA3</accession>
<proteinExistence type="inferred from homology"/>
<dbReference type="EMBL" id="FR695870">
    <property type="protein sequence ID" value="CBX28862.1"/>
    <property type="molecule type" value="Genomic_DNA"/>
</dbReference>
<dbReference type="SMART" id="SM00852">
    <property type="entry name" value="MoCF_biosynth"/>
    <property type="match status" value="1"/>
</dbReference>
<dbReference type="CDD" id="cd00885">
    <property type="entry name" value="cinA"/>
    <property type="match status" value="1"/>
</dbReference>
<dbReference type="PANTHER" id="PTHR13939:SF0">
    <property type="entry name" value="NMN AMIDOHYDROLASE-LIKE PROTEIN YFAY"/>
    <property type="match status" value="1"/>
</dbReference>
<reference evidence="3" key="1">
    <citation type="journal article" date="2011" name="Environ. Microbiol.">
        <title>Genomic insights into the metabolic potential of the polycyclic aromatic hydrocarbon degrading sulfate-reducing Deltaproteobacterium N47.</title>
        <authorList>
            <person name="Bergmann F."/>
            <person name="Selesi D."/>
            <person name="Weinmaier T."/>
            <person name="Tischler P."/>
            <person name="Rattei T."/>
            <person name="Meckenstock R.U."/>
        </authorList>
    </citation>
    <scope>NUCLEOTIDE SEQUENCE</scope>
</reference>
<dbReference type="InterPro" id="IPR041424">
    <property type="entry name" value="CinA_KH"/>
</dbReference>
<dbReference type="NCBIfam" id="TIGR00177">
    <property type="entry name" value="molyb_syn"/>
    <property type="match status" value="1"/>
</dbReference>
<dbReference type="Pfam" id="PF02464">
    <property type="entry name" value="CinA"/>
    <property type="match status" value="1"/>
</dbReference>
<comment type="similarity">
    <text evidence="1">Belongs to the CinA family.</text>
</comment>
<dbReference type="SUPFAM" id="SSF53218">
    <property type="entry name" value="Molybdenum cofactor biosynthesis proteins"/>
    <property type="match status" value="1"/>
</dbReference>
<dbReference type="InterPro" id="IPR036653">
    <property type="entry name" value="CinA-like_C"/>
</dbReference>
<organism evidence="3">
    <name type="scientific">uncultured Desulfobacterium sp</name>
    <dbReference type="NCBI Taxonomy" id="201089"/>
    <lineage>
        <taxon>Bacteria</taxon>
        <taxon>Pseudomonadati</taxon>
        <taxon>Thermodesulfobacteriota</taxon>
        <taxon>Desulfobacteria</taxon>
        <taxon>Desulfobacterales</taxon>
        <taxon>Desulfobacteriaceae</taxon>
        <taxon>Desulfobacterium</taxon>
        <taxon>environmental samples</taxon>
    </lineage>
</organism>
<feature type="domain" description="MoaB/Mog" evidence="2">
    <location>
        <begin position="4"/>
        <end position="171"/>
    </location>
</feature>
<sequence>MIAEILSTGDEVRSGALIDSNSAHIAQALEDAGLEVVRHSTVGDDLNAISSIIKEIGARADFAVVTGGLGPTTDDITAEAAAIAAGVDMCLDEAALKTVENFFEKRKRLINPLNKKQAMLPKGSECLDNPVGSAPGFAMKAGKCLFFFLPGVPYEMKRMLSETVIPKINKLQEGIREYSIIKNISTFGLTEAAVNENLLPLIEEFGGIKFGLRATFPEIHVKLYARGKDENETIKLLDEACAKVLNIFGNKVLSPQGESMEVVVGNLLKNNNATIAVAESCTGGLISDMLTNVSGSSDYFVFSGITYSNDSKIKVLGVEKATIDQFGAVHEETAKQMAVGAKKLAGTTYGLSTSGIAGPSGGTENKPVGIVCMGLATPDDIKGFTFNFNFRNRMMNKKIFAYTALDLIRKELVVSHNQGPFSGAYV</sequence>
<dbReference type="InterPro" id="IPR008136">
    <property type="entry name" value="CinA_C"/>
</dbReference>
<dbReference type="InterPro" id="IPR050101">
    <property type="entry name" value="CinA"/>
</dbReference>
<dbReference type="Pfam" id="PF18146">
    <property type="entry name" value="CinA_KH"/>
    <property type="match status" value="1"/>
</dbReference>
<evidence type="ECO:0000256" key="1">
    <source>
        <dbReference type="HAMAP-Rule" id="MF_00226"/>
    </source>
</evidence>
<dbReference type="PIRSF" id="PIRSF006728">
    <property type="entry name" value="CinA"/>
    <property type="match status" value="1"/>
</dbReference>
<dbReference type="Pfam" id="PF00994">
    <property type="entry name" value="MoCF_biosynth"/>
    <property type="match status" value="1"/>
</dbReference>
<dbReference type="InterPro" id="IPR008135">
    <property type="entry name" value="Competence-induced_CinA"/>
</dbReference>
<dbReference type="PANTHER" id="PTHR13939">
    <property type="entry name" value="NICOTINAMIDE-NUCLEOTIDE AMIDOHYDROLASE PNCC"/>
    <property type="match status" value="1"/>
</dbReference>
<name>E1YEA3_9BACT</name>
<gene>
    <name evidence="3" type="ORF">N47_B20080</name>
</gene>
<dbReference type="Gene3D" id="3.90.950.20">
    <property type="entry name" value="CinA-like"/>
    <property type="match status" value="1"/>
</dbReference>
<dbReference type="Gene3D" id="3.40.980.10">
    <property type="entry name" value="MoaB/Mog-like domain"/>
    <property type="match status" value="1"/>
</dbReference>
<dbReference type="HAMAP" id="MF_00226_B">
    <property type="entry name" value="CinA_B"/>
    <property type="match status" value="1"/>
</dbReference>
<dbReference type="NCBIfam" id="TIGR00200">
    <property type="entry name" value="cinA_nterm"/>
    <property type="match status" value="1"/>
</dbReference>
<dbReference type="NCBIfam" id="TIGR00199">
    <property type="entry name" value="PncC_domain"/>
    <property type="match status" value="1"/>
</dbReference>
<protein>
    <recommendedName>
        <fullName evidence="1">CinA-like protein</fullName>
    </recommendedName>
</protein>